<dbReference type="OrthoDB" id="9800034at2"/>
<dbReference type="InterPro" id="IPR010652">
    <property type="entry name" value="DUF1232"/>
</dbReference>
<evidence type="ECO:0000256" key="4">
    <source>
        <dbReference type="ARBA" id="ARBA00023136"/>
    </source>
</evidence>
<feature type="domain" description="DUF1232" evidence="6">
    <location>
        <begin position="46"/>
        <end position="76"/>
    </location>
</feature>
<comment type="caution">
    <text evidence="7">The sequence shown here is derived from an EMBL/GenBank/DDBJ whole genome shotgun (WGS) entry which is preliminary data.</text>
</comment>
<dbReference type="EMBL" id="SELH01000023">
    <property type="protein sequence ID" value="TWP27294.1"/>
    <property type="molecule type" value="Genomic_DNA"/>
</dbReference>
<organism evidence="7 8">
    <name type="scientific">Apibacter muscae</name>
    <dbReference type="NCBI Taxonomy" id="2509004"/>
    <lineage>
        <taxon>Bacteria</taxon>
        <taxon>Pseudomonadati</taxon>
        <taxon>Bacteroidota</taxon>
        <taxon>Flavobacteriia</taxon>
        <taxon>Flavobacteriales</taxon>
        <taxon>Weeksellaceae</taxon>
        <taxon>Apibacter</taxon>
    </lineage>
</organism>
<proteinExistence type="predicted"/>
<keyword evidence="3 5" id="KW-1133">Transmembrane helix</keyword>
<dbReference type="AlphaFoldDB" id="A0A563DBZ4"/>
<evidence type="ECO:0000259" key="6">
    <source>
        <dbReference type="Pfam" id="PF06803"/>
    </source>
</evidence>
<feature type="transmembrane region" description="Helical" evidence="5">
    <location>
        <begin position="38"/>
        <end position="56"/>
    </location>
</feature>
<evidence type="ECO:0000256" key="1">
    <source>
        <dbReference type="ARBA" id="ARBA00004127"/>
    </source>
</evidence>
<feature type="transmembrane region" description="Helical" evidence="5">
    <location>
        <begin position="62"/>
        <end position="80"/>
    </location>
</feature>
<protein>
    <submittedName>
        <fullName evidence="7">DUF1232 domain-containing protein</fullName>
    </submittedName>
</protein>
<dbReference type="Proteomes" id="UP000319499">
    <property type="component" value="Unassembled WGS sequence"/>
</dbReference>
<evidence type="ECO:0000256" key="5">
    <source>
        <dbReference type="SAM" id="Phobius"/>
    </source>
</evidence>
<sequence>MKFKKLIGIFFTHRRFLSKFPDLFRMLRASLLGHYKPGIKNLFISLFVIVYVISPLDLIPGFLVGIGILDDITLTFLALSKLFKEVDKFREWEKQKESIIVIK</sequence>
<dbReference type="RefSeq" id="WP_146292903.1">
    <property type="nucleotide sequence ID" value="NZ_SELH01000023.1"/>
</dbReference>
<evidence type="ECO:0000256" key="2">
    <source>
        <dbReference type="ARBA" id="ARBA00022692"/>
    </source>
</evidence>
<dbReference type="Pfam" id="PF06803">
    <property type="entry name" value="DUF1232"/>
    <property type="match status" value="1"/>
</dbReference>
<accession>A0A563DBZ4</accession>
<keyword evidence="2 5" id="KW-0812">Transmembrane</keyword>
<evidence type="ECO:0000256" key="3">
    <source>
        <dbReference type="ARBA" id="ARBA00022989"/>
    </source>
</evidence>
<reference evidence="7 8" key="1">
    <citation type="submission" date="2019-02" db="EMBL/GenBank/DDBJ databases">
        <title>Apibacter muscae sp. nov.: a novel member of the house fly microbiota.</title>
        <authorList>
            <person name="Park R."/>
        </authorList>
    </citation>
    <scope>NUCLEOTIDE SEQUENCE [LARGE SCALE GENOMIC DNA]</scope>
    <source>
        <strain evidence="7 8">AL1</strain>
    </source>
</reference>
<name>A0A563DBZ4_9FLAO</name>
<keyword evidence="8" id="KW-1185">Reference proteome</keyword>
<evidence type="ECO:0000313" key="8">
    <source>
        <dbReference type="Proteomes" id="UP000319499"/>
    </source>
</evidence>
<evidence type="ECO:0000313" key="7">
    <source>
        <dbReference type="EMBL" id="TWP27294.1"/>
    </source>
</evidence>
<keyword evidence="4 5" id="KW-0472">Membrane</keyword>
<dbReference type="GO" id="GO:0012505">
    <property type="term" value="C:endomembrane system"/>
    <property type="evidence" value="ECO:0007669"/>
    <property type="project" value="UniProtKB-SubCell"/>
</dbReference>
<comment type="subcellular location">
    <subcellularLocation>
        <location evidence="1">Endomembrane system</location>
        <topology evidence="1">Multi-pass membrane protein</topology>
    </subcellularLocation>
</comment>
<gene>
    <name evidence="7" type="ORF">ETU09_07560</name>
</gene>